<dbReference type="InterPro" id="IPR029044">
    <property type="entry name" value="Nucleotide-diphossugar_trans"/>
</dbReference>
<accession>A0A0C2DLL1</accession>
<dbReference type="Gene3D" id="3.90.550.10">
    <property type="entry name" value="Spore Coat Polysaccharide Biosynthesis Protein SpsA, Chain A"/>
    <property type="match status" value="1"/>
</dbReference>
<dbReference type="Pfam" id="PF03314">
    <property type="entry name" value="DUF273"/>
    <property type="match status" value="1"/>
</dbReference>
<dbReference type="InterPro" id="IPR004988">
    <property type="entry name" value="DUF273"/>
</dbReference>
<evidence type="ECO:0000313" key="2">
    <source>
        <dbReference type="Proteomes" id="UP000054047"/>
    </source>
</evidence>
<dbReference type="PANTHER" id="PTHR31562:SF9">
    <property type="entry name" value="GLYCOSYLTRANSFERASE FAMILY 8 PROTEIN"/>
    <property type="match status" value="1"/>
</dbReference>
<name>A0A0C2DLL1_9BILA</name>
<organism evidence="1 2">
    <name type="scientific">Ancylostoma duodenale</name>
    <dbReference type="NCBI Taxonomy" id="51022"/>
    <lineage>
        <taxon>Eukaryota</taxon>
        <taxon>Metazoa</taxon>
        <taxon>Ecdysozoa</taxon>
        <taxon>Nematoda</taxon>
        <taxon>Chromadorea</taxon>
        <taxon>Rhabditida</taxon>
        <taxon>Rhabditina</taxon>
        <taxon>Rhabditomorpha</taxon>
        <taxon>Strongyloidea</taxon>
        <taxon>Ancylostomatidae</taxon>
        <taxon>Ancylostomatinae</taxon>
        <taxon>Ancylostoma</taxon>
    </lineage>
</organism>
<reference evidence="1 2" key="1">
    <citation type="submission" date="2013-12" db="EMBL/GenBank/DDBJ databases">
        <title>Draft genome of the parsitic nematode Ancylostoma duodenale.</title>
        <authorList>
            <person name="Mitreva M."/>
        </authorList>
    </citation>
    <scope>NUCLEOTIDE SEQUENCE [LARGE SCALE GENOMIC DNA]</scope>
    <source>
        <strain evidence="1 2">Zhejiang</strain>
    </source>
</reference>
<evidence type="ECO:0000313" key="1">
    <source>
        <dbReference type="EMBL" id="KIH63497.1"/>
    </source>
</evidence>
<dbReference type="EMBL" id="KN728616">
    <property type="protein sequence ID" value="KIH63497.1"/>
    <property type="molecule type" value="Genomic_DNA"/>
</dbReference>
<protein>
    <submittedName>
        <fullName evidence="1">Uncharacterized protein</fullName>
    </submittedName>
</protein>
<dbReference type="OrthoDB" id="407658at2759"/>
<dbReference type="Proteomes" id="UP000054047">
    <property type="component" value="Unassembled WGS sequence"/>
</dbReference>
<proteinExistence type="predicted"/>
<dbReference type="AlphaFoldDB" id="A0A0C2DLL1"/>
<keyword evidence="2" id="KW-1185">Reference proteome</keyword>
<sequence>MDADMGVVNPKRRIEEYLDSKSDIIFYDRFYNWEIAAGSYLVKNTTWSQNFLHGFGEYESQLPHSFTGTDNGALHVSYSMEIICIHVTAELVRKLCDTGIEFI</sequence>
<dbReference type="PANTHER" id="PTHR31562">
    <property type="entry name" value="PROTEIN CBG18972"/>
    <property type="match status" value="1"/>
</dbReference>
<gene>
    <name evidence="1" type="ORF">ANCDUO_06200</name>
</gene>